<dbReference type="EMBL" id="CM026432">
    <property type="protein sequence ID" value="KAG0556328.1"/>
    <property type="molecule type" value="Genomic_DNA"/>
</dbReference>
<keyword evidence="1" id="KW-0732">Signal</keyword>
<evidence type="ECO:0000313" key="2">
    <source>
        <dbReference type="EMBL" id="KAG0556328.1"/>
    </source>
</evidence>
<feature type="signal peptide" evidence="1">
    <location>
        <begin position="1"/>
        <end position="17"/>
    </location>
</feature>
<evidence type="ECO:0000256" key="1">
    <source>
        <dbReference type="SAM" id="SignalP"/>
    </source>
</evidence>
<name>A0A8T0GES5_CERPU</name>
<protein>
    <submittedName>
        <fullName evidence="2">Uncharacterized protein</fullName>
    </submittedName>
</protein>
<feature type="chain" id="PRO_5035844858" evidence="1">
    <location>
        <begin position="18"/>
        <end position="58"/>
    </location>
</feature>
<dbReference type="AlphaFoldDB" id="A0A8T0GES5"/>
<dbReference type="Proteomes" id="UP000822688">
    <property type="component" value="Chromosome 11"/>
</dbReference>
<reference evidence="2 3" key="1">
    <citation type="submission" date="2020-06" db="EMBL/GenBank/DDBJ databases">
        <title>WGS assembly of Ceratodon purpureus strain R40.</title>
        <authorList>
            <person name="Carey S.B."/>
            <person name="Jenkins J."/>
            <person name="Shu S."/>
            <person name="Lovell J.T."/>
            <person name="Sreedasyam A."/>
            <person name="Maumus F."/>
            <person name="Tiley G.P."/>
            <person name="Fernandez-Pozo N."/>
            <person name="Barry K."/>
            <person name="Chen C."/>
            <person name="Wang M."/>
            <person name="Lipzen A."/>
            <person name="Daum C."/>
            <person name="Saski C.A."/>
            <person name="Payton A.C."/>
            <person name="Mcbreen J.C."/>
            <person name="Conrad R.E."/>
            <person name="Kollar L.M."/>
            <person name="Olsson S."/>
            <person name="Huttunen S."/>
            <person name="Landis J.B."/>
            <person name="Wickett N.J."/>
            <person name="Johnson M.G."/>
            <person name="Rensing S.A."/>
            <person name="Grimwood J."/>
            <person name="Schmutz J."/>
            <person name="Mcdaniel S.F."/>
        </authorList>
    </citation>
    <scope>NUCLEOTIDE SEQUENCE [LARGE SCALE GENOMIC DNA]</scope>
    <source>
        <strain evidence="2 3">R40</strain>
    </source>
</reference>
<gene>
    <name evidence="2" type="ORF">KC19_11G044700</name>
</gene>
<sequence>MLFFFVVIFNIVRLFLQVFVPSDDFPMIAKKHWELRNGKLQNLFQGLKQYELSYMKRT</sequence>
<comment type="caution">
    <text evidence="2">The sequence shown here is derived from an EMBL/GenBank/DDBJ whole genome shotgun (WGS) entry which is preliminary data.</text>
</comment>
<proteinExistence type="predicted"/>
<evidence type="ECO:0000313" key="3">
    <source>
        <dbReference type="Proteomes" id="UP000822688"/>
    </source>
</evidence>
<organism evidence="2 3">
    <name type="scientific">Ceratodon purpureus</name>
    <name type="common">Fire moss</name>
    <name type="synonym">Dicranum purpureum</name>
    <dbReference type="NCBI Taxonomy" id="3225"/>
    <lineage>
        <taxon>Eukaryota</taxon>
        <taxon>Viridiplantae</taxon>
        <taxon>Streptophyta</taxon>
        <taxon>Embryophyta</taxon>
        <taxon>Bryophyta</taxon>
        <taxon>Bryophytina</taxon>
        <taxon>Bryopsida</taxon>
        <taxon>Dicranidae</taxon>
        <taxon>Pseudoditrichales</taxon>
        <taxon>Ditrichaceae</taxon>
        <taxon>Ceratodon</taxon>
    </lineage>
</organism>
<accession>A0A8T0GES5</accession>
<keyword evidence="3" id="KW-1185">Reference proteome</keyword>